<evidence type="ECO:0000256" key="2">
    <source>
        <dbReference type="SAM" id="MobiDB-lite"/>
    </source>
</evidence>
<dbReference type="AlphaFoldDB" id="A0A6A6STD8"/>
<feature type="region of interest" description="Disordered" evidence="2">
    <location>
        <begin position="1"/>
        <end position="22"/>
    </location>
</feature>
<dbReference type="PANTHER" id="PTHR36681:SF3">
    <property type="entry name" value="NUCLEAR GTPASE, GERMINAL CENTER-ASSOCIATED, TANDEM DUPLICATE 3"/>
    <property type="match status" value="1"/>
</dbReference>
<keyword evidence="1" id="KW-0175">Coiled coil</keyword>
<accession>A0A6A6STD8</accession>
<proteinExistence type="predicted"/>
<feature type="compositionally biased region" description="Polar residues" evidence="2">
    <location>
        <begin position="12"/>
        <end position="22"/>
    </location>
</feature>
<sequence length="854" mass="96304">MASFFSKKRSGSPINSHRVGTQPSDLLNRVVKAHDPNNESLPRVPSNHEAALRAESAAEEINVKFQKLIQQTIAQCRTETDQYSHMLRLVQERQYPCYDISNMRVMVNGEAGTGKSFTTNNILGHRDPCIQAGGPKGCTNVATEYSSPRKDAQVPFSANVVLFDESRSIDMLNQYLSDCRRYLDSDCKRYYELLAKQDGNSDTEMEEDEELEQELHSRYESAANALTALLCSYTEFRDRDATEIFMNSFNNTDDLQTGPLHRRIKEIQDQVGRNINIEAATVSALRQRLKPFITNTPDSTISGTSLKCCPWPFVQVIKCSVRSRVLQSGVVLVDNPGTGDTNTSHVDKAKESLQDADVIAVVGNIERVEASAVIQQELRWAFKRRGPEGVIMICTKCDAGLTNDVGTDFEQEEIARMDEIAKETTLVIQQINHNFQEKRAEKTDISKIRNLDVDQARLKQRQRALENETYQIRVAARNRTASNLLKEKYKRMTKGASLPVFCISNTEYDKYLSGYEADDPPRLTLELTGIPALRSYIQSLPAKGRFATLEHHLTTSWDTLLTTLELYCKVSKSQQKSQITARCASARKAASSIIEKDFNGPTELELNKIRADLQNMEGHWITESIKKLEEWESITAATHAAIVRHYVSEASFRPTLVFTYKLLGGIAQGVSCKIEDVIQNLQNDPTIDISGSAAIFIESLGQRKAEVERECEILRDELAKKFRMICDRAVTVGATSYFPLEMRKVYDEAKIARRPGRTTAHSVRVMILKDGVKSSNGPFYMLWQKIRYGCKEVLDETYGELSEVIDGIFEDIEADAAKACSGKEDNSPKAKEFRSKLMSMVTWAKQRFEDEVLP</sequence>
<evidence type="ECO:0008006" key="5">
    <source>
        <dbReference type="Google" id="ProtNLM"/>
    </source>
</evidence>
<organism evidence="3 4">
    <name type="scientific">Lophiostoma macrostomum CBS 122681</name>
    <dbReference type="NCBI Taxonomy" id="1314788"/>
    <lineage>
        <taxon>Eukaryota</taxon>
        <taxon>Fungi</taxon>
        <taxon>Dikarya</taxon>
        <taxon>Ascomycota</taxon>
        <taxon>Pezizomycotina</taxon>
        <taxon>Dothideomycetes</taxon>
        <taxon>Pleosporomycetidae</taxon>
        <taxon>Pleosporales</taxon>
        <taxon>Lophiostomataceae</taxon>
        <taxon>Lophiostoma</taxon>
    </lineage>
</organism>
<dbReference type="Proteomes" id="UP000799324">
    <property type="component" value="Unassembled WGS sequence"/>
</dbReference>
<keyword evidence="4" id="KW-1185">Reference proteome</keyword>
<reference evidence="3" key="1">
    <citation type="journal article" date="2020" name="Stud. Mycol.">
        <title>101 Dothideomycetes genomes: a test case for predicting lifestyles and emergence of pathogens.</title>
        <authorList>
            <person name="Haridas S."/>
            <person name="Albert R."/>
            <person name="Binder M."/>
            <person name="Bloem J."/>
            <person name="Labutti K."/>
            <person name="Salamov A."/>
            <person name="Andreopoulos B."/>
            <person name="Baker S."/>
            <person name="Barry K."/>
            <person name="Bills G."/>
            <person name="Bluhm B."/>
            <person name="Cannon C."/>
            <person name="Castanera R."/>
            <person name="Culley D."/>
            <person name="Daum C."/>
            <person name="Ezra D."/>
            <person name="Gonzalez J."/>
            <person name="Henrissat B."/>
            <person name="Kuo A."/>
            <person name="Liang C."/>
            <person name="Lipzen A."/>
            <person name="Lutzoni F."/>
            <person name="Magnuson J."/>
            <person name="Mondo S."/>
            <person name="Nolan M."/>
            <person name="Ohm R."/>
            <person name="Pangilinan J."/>
            <person name="Park H.-J."/>
            <person name="Ramirez L."/>
            <person name="Alfaro M."/>
            <person name="Sun H."/>
            <person name="Tritt A."/>
            <person name="Yoshinaga Y."/>
            <person name="Zwiers L.-H."/>
            <person name="Turgeon B."/>
            <person name="Goodwin S."/>
            <person name="Spatafora J."/>
            <person name="Crous P."/>
            <person name="Grigoriev I."/>
        </authorList>
    </citation>
    <scope>NUCLEOTIDE SEQUENCE</scope>
    <source>
        <strain evidence="3">CBS 122681</strain>
    </source>
</reference>
<dbReference type="PANTHER" id="PTHR36681">
    <property type="entry name" value="NUCLEAR GTPASE, GERMINAL CENTER-ASSOCIATED, TANDEM DUPLICATE 3"/>
    <property type="match status" value="1"/>
</dbReference>
<protein>
    <recommendedName>
        <fullName evidence="5">P-loop containing nucleoside triphosphate hydrolase protein</fullName>
    </recommendedName>
</protein>
<dbReference type="InterPro" id="IPR027417">
    <property type="entry name" value="P-loop_NTPase"/>
</dbReference>
<dbReference type="SUPFAM" id="SSF52540">
    <property type="entry name" value="P-loop containing nucleoside triphosphate hydrolases"/>
    <property type="match status" value="1"/>
</dbReference>
<dbReference type="EMBL" id="MU004437">
    <property type="protein sequence ID" value="KAF2651016.1"/>
    <property type="molecule type" value="Genomic_DNA"/>
</dbReference>
<feature type="coiled-coil region" evidence="1">
    <location>
        <begin position="697"/>
        <end position="724"/>
    </location>
</feature>
<feature type="compositionally biased region" description="Basic residues" evidence="2">
    <location>
        <begin position="1"/>
        <end position="10"/>
    </location>
</feature>
<dbReference type="OrthoDB" id="410198at2759"/>
<evidence type="ECO:0000313" key="4">
    <source>
        <dbReference type="Proteomes" id="UP000799324"/>
    </source>
</evidence>
<evidence type="ECO:0000256" key="1">
    <source>
        <dbReference type="SAM" id="Coils"/>
    </source>
</evidence>
<gene>
    <name evidence="3" type="ORF">K491DRAFT_682506</name>
</gene>
<evidence type="ECO:0000313" key="3">
    <source>
        <dbReference type="EMBL" id="KAF2651016.1"/>
    </source>
</evidence>
<dbReference type="Gene3D" id="3.40.50.300">
    <property type="entry name" value="P-loop containing nucleotide triphosphate hydrolases"/>
    <property type="match status" value="1"/>
</dbReference>
<name>A0A6A6STD8_9PLEO</name>